<evidence type="ECO:0000313" key="2">
    <source>
        <dbReference type="EMBL" id="KAK2033073.1"/>
    </source>
</evidence>
<dbReference type="InterPro" id="IPR036188">
    <property type="entry name" value="FAD/NAD-bd_sf"/>
</dbReference>
<keyword evidence="1" id="KW-0732">Signal</keyword>
<dbReference type="Gene3D" id="1.10.405.20">
    <property type="match status" value="1"/>
</dbReference>
<dbReference type="GO" id="GO:0016491">
    <property type="term" value="F:oxidoreductase activity"/>
    <property type="evidence" value="ECO:0007669"/>
    <property type="project" value="TreeGrafter"/>
</dbReference>
<evidence type="ECO:0000313" key="3">
    <source>
        <dbReference type="Proteomes" id="UP001232148"/>
    </source>
</evidence>
<evidence type="ECO:0000256" key="1">
    <source>
        <dbReference type="SAM" id="SignalP"/>
    </source>
</evidence>
<dbReference type="PANTHER" id="PTHR42923:SF26">
    <property type="entry name" value="FMN REDUCTASE LOT6, PUTATIVE (AFU_ORTHOLOGUE AFUA_7G06600)-RELATED"/>
    <property type="match status" value="1"/>
</dbReference>
<dbReference type="Proteomes" id="UP001232148">
    <property type="component" value="Unassembled WGS sequence"/>
</dbReference>
<feature type="chain" id="PRO_5042034871" evidence="1">
    <location>
        <begin position="20"/>
        <end position="470"/>
    </location>
</feature>
<proteinExistence type="predicted"/>
<dbReference type="PANTHER" id="PTHR42923">
    <property type="entry name" value="PROTOPORPHYRINOGEN OXIDASE"/>
    <property type="match status" value="1"/>
</dbReference>
<dbReference type="EMBL" id="MU842825">
    <property type="protein sequence ID" value="KAK2033073.1"/>
    <property type="molecule type" value="Genomic_DNA"/>
</dbReference>
<name>A0AAD9M8T9_9PEZI</name>
<dbReference type="AlphaFoldDB" id="A0AAD9M8T9"/>
<keyword evidence="3" id="KW-1185">Reference proteome</keyword>
<protein>
    <submittedName>
        <fullName evidence="2">Flavin-containing superfamily amine oxidase</fullName>
    </submittedName>
</protein>
<sequence length="470" mass="51695">MAPLGKLVLGLFLLQAASANDEATPEILKRDVCIIGGGSSGSYAAVRLRQLGKSVALIEKAGRLGGHTNTYVDAATGKTFDYGTQNFVNTTDVFNYFHSLGVPLAPFAPQRKAVAVDMARERPGPAWPIVSANDTAAALARYKLQLAKYPDDLFRGYHLPDPVPEDLLLPWGDFLQKYDLGALAYDGWMRFQGMGNVLAQPTLYIMKLFNPMQVRAREEGTKVYEANDDLQTLWNAAQAFLGDSAVTSAEVTRIDRQNDSVTVSLTTPSGPKTCHASKLLITIPPTLDNLKPFLDLSEEETQVFGQLNNSYYYNAVVSRSGFPAGTSVYSYDSESQYNIPAMPGVYYFTTETVADLWSTQYTSPYYQSLETVKAKILDQVREARRALGLPDDGQGNGGEPEIIASNDHSPFGLTVSTDAIRSGFYKRYTALQSQRNTFWTGHSWSSGSSSTIWDFTEHEVLPAIMDSLEK</sequence>
<reference evidence="2" key="1">
    <citation type="submission" date="2021-06" db="EMBL/GenBank/DDBJ databases">
        <title>Comparative genomics, transcriptomics and evolutionary studies reveal genomic signatures of adaptation to plant cell wall in hemibiotrophic fungi.</title>
        <authorList>
            <consortium name="DOE Joint Genome Institute"/>
            <person name="Baroncelli R."/>
            <person name="Diaz J.F."/>
            <person name="Benocci T."/>
            <person name="Peng M."/>
            <person name="Battaglia E."/>
            <person name="Haridas S."/>
            <person name="Andreopoulos W."/>
            <person name="Labutti K."/>
            <person name="Pangilinan J."/>
            <person name="Floch G.L."/>
            <person name="Makela M.R."/>
            <person name="Henrissat B."/>
            <person name="Grigoriev I.V."/>
            <person name="Crouch J.A."/>
            <person name="De Vries R.P."/>
            <person name="Sukno S.A."/>
            <person name="Thon M.R."/>
        </authorList>
    </citation>
    <scope>NUCLEOTIDE SEQUENCE</scope>
    <source>
        <strain evidence="2">MAFF235873</strain>
    </source>
</reference>
<comment type="caution">
    <text evidence="2">The sequence shown here is derived from an EMBL/GenBank/DDBJ whole genome shotgun (WGS) entry which is preliminary data.</text>
</comment>
<dbReference type="Pfam" id="PF13450">
    <property type="entry name" value="NAD_binding_8"/>
    <property type="match status" value="1"/>
</dbReference>
<accession>A0AAD9M8T9</accession>
<organism evidence="2 3">
    <name type="scientific">Colletotrichum zoysiae</name>
    <dbReference type="NCBI Taxonomy" id="1216348"/>
    <lineage>
        <taxon>Eukaryota</taxon>
        <taxon>Fungi</taxon>
        <taxon>Dikarya</taxon>
        <taxon>Ascomycota</taxon>
        <taxon>Pezizomycotina</taxon>
        <taxon>Sordariomycetes</taxon>
        <taxon>Hypocreomycetidae</taxon>
        <taxon>Glomerellales</taxon>
        <taxon>Glomerellaceae</taxon>
        <taxon>Colletotrichum</taxon>
        <taxon>Colletotrichum graminicola species complex</taxon>
    </lineage>
</organism>
<dbReference type="InterPro" id="IPR050464">
    <property type="entry name" value="Zeta_carotene_desat/Oxidored"/>
</dbReference>
<dbReference type="Gene3D" id="3.30.70.1990">
    <property type="match status" value="1"/>
</dbReference>
<feature type="signal peptide" evidence="1">
    <location>
        <begin position="1"/>
        <end position="19"/>
    </location>
</feature>
<dbReference type="Gene3D" id="3.50.50.60">
    <property type="entry name" value="FAD/NAD(P)-binding domain"/>
    <property type="match status" value="1"/>
</dbReference>
<dbReference type="SUPFAM" id="SSF51905">
    <property type="entry name" value="FAD/NAD(P)-binding domain"/>
    <property type="match status" value="1"/>
</dbReference>
<gene>
    <name evidence="2" type="ORF">LX32DRAFT_725485</name>
</gene>